<feature type="signal peptide" evidence="4">
    <location>
        <begin position="1"/>
        <end position="22"/>
    </location>
</feature>
<sequence>MSRSFYWLTAAFLLVGSSLAPAEPKHGIAMQGEPELPAGFTHFPYANPDAPKGGNITYCVVGSFDNLNPFIIKSLRTTARGVIDTIYGNLVFEPLMQRNFDEPFGLYGLLADSVDMDPERKWIEFHIDPKARWSDGQPVTPEDVLFTYDVFTEKGRPPYSDRMKRVEKLEKTGERSVRFTFNELSDREFPLIIAMTPIIPKHTFDKETFDKTTLKPLIGSGPYTVEKVVPGQRIIFKRNPDYWGKDIPSKRGFDNYDRITIEYFLNSNAQLEAFKKGICAVNMETDPVKRERDMDFPAFKRGEVVAETFKSGIPPVVTGFLFNTRLPKFANVEVRRALGMLYDFEWANKNLFSNRYARLKSFWQDSELSALGHPASEKEKALLAPYPGRVPADVMDGTWQPPVTDGSGQDRKVLKAAFEILKGQGYRIENGQMLDPQGQPLTFEILTSSQDEERLASLYQRTLAKIGVAVSLRALDGDQIQSRKQRYDFDVLIGASGFNNSLSPGIEQRGRWGSEAAKVDGSFNLAGVADPAVDAAINAMLNARTKEDFVAAVRVLDRLLISGNYMVPMQYNPEQWVAYWTYLEHPKVTPLFGYQLPVWWRKPN</sequence>
<comment type="caution">
    <text evidence="6">The sequence shown here is derived from an EMBL/GenBank/DDBJ whole genome shotgun (WGS) entry which is preliminary data.</text>
</comment>
<evidence type="ECO:0000256" key="2">
    <source>
        <dbReference type="ARBA" id="ARBA00005695"/>
    </source>
</evidence>
<protein>
    <submittedName>
        <fullName evidence="6">Extracellular solute-binding protein</fullName>
    </submittedName>
</protein>
<proteinExistence type="inferred from homology"/>
<dbReference type="PIRSF" id="PIRSF002741">
    <property type="entry name" value="MppA"/>
    <property type="match status" value="1"/>
</dbReference>
<dbReference type="Pfam" id="PF00496">
    <property type="entry name" value="SBP_bac_5"/>
    <property type="match status" value="1"/>
</dbReference>
<dbReference type="CDD" id="cd08497">
    <property type="entry name" value="MbnE-like"/>
    <property type="match status" value="1"/>
</dbReference>
<dbReference type="InterPro" id="IPR030678">
    <property type="entry name" value="Peptide/Ni-bd"/>
</dbReference>
<keyword evidence="7" id="KW-1185">Reference proteome</keyword>
<evidence type="ECO:0000256" key="4">
    <source>
        <dbReference type="SAM" id="SignalP"/>
    </source>
</evidence>
<dbReference type="Proteomes" id="UP001201701">
    <property type="component" value="Unassembled WGS sequence"/>
</dbReference>
<evidence type="ECO:0000313" key="6">
    <source>
        <dbReference type="EMBL" id="MCG7506946.1"/>
    </source>
</evidence>
<dbReference type="RefSeq" id="WP_239367617.1">
    <property type="nucleotide sequence ID" value="NZ_JAKREW010000019.1"/>
</dbReference>
<dbReference type="InterPro" id="IPR000914">
    <property type="entry name" value="SBP_5_dom"/>
</dbReference>
<reference evidence="6 7" key="1">
    <citation type="submission" date="2022-02" db="EMBL/GenBank/DDBJ databases">
        <title>Draft genome sequence of Mezorhizobium retamae strain IRAMC:0171 isolated from Retama raetam nodules.</title>
        <authorList>
            <person name="Bengaied R."/>
            <person name="Sbissi I."/>
            <person name="Huber K."/>
            <person name="Ghodbane F."/>
            <person name="Nouioui I."/>
            <person name="Tarhouni M."/>
            <person name="Gtari M."/>
        </authorList>
    </citation>
    <scope>NUCLEOTIDE SEQUENCE [LARGE SCALE GENOMIC DNA]</scope>
    <source>
        <strain evidence="6 7">IRAMC:0171</strain>
    </source>
</reference>
<dbReference type="InterPro" id="IPR039424">
    <property type="entry name" value="SBP_5"/>
</dbReference>
<evidence type="ECO:0000259" key="5">
    <source>
        <dbReference type="Pfam" id="PF00496"/>
    </source>
</evidence>
<evidence type="ECO:0000256" key="1">
    <source>
        <dbReference type="ARBA" id="ARBA00004418"/>
    </source>
</evidence>
<dbReference type="EMBL" id="JAKREW010000019">
    <property type="protein sequence ID" value="MCG7506946.1"/>
    <property type="molecule type" value="Genomic_DNA"/>
</dbReference>
<comment type="similarity">
    <text evidence="2">Belongs to the bacterial solute-binding protein 5 family.</text>
</comment>
<dbReference type="SUPFAM" id="SSF53850">
    <property type="entry name" value="Periplasmic binding protein-like II"/>
    <property type="match status" value="1"/>
</dbReference>
<gene>
    <name evidence="6" type="ORF">L4923_18120</name>
</gene>
<evidence type="ECO:0000313" key="7">
    <source>
        <dbReference type="Proteomes" id="UP001201701"/>
    </source>
</evidence>
<comment type="subcellular location">
    <subcellularLocation>
        <location evidence="1">Periplasm</location>
    </subcellularLocation>
</comment>
<dbReference type="Gene3D" id="3.10.105.10">
    <property type="entry name" value="Dipeptide-binding Protein, Domain 3"/>
    <property type="match status" value="1"/>
</dbReference>
<feature type="domain" description="Solute-binding protein family 5" evidence="5">
    <location>
        <begin position="107"/>
        <end position="500"/>
    </location>
</feature>
<dbReference type="PANTHER" id="PTHR30290:SF64">
    <property type="entry name" value="ABC TRANSPORTER PERIPLASMIC BINDING PROTEIN"/>
    <property type="match status" value="1"/>
</dbReference>
<feature type="chain" id="PRO_5046860111" evidence="4">
    <location>
        <begin position="23"/>
        <end position="604"/>
    </location>
</feature>
<accession>A0ABS9QJN3</accession>
<dbReference type="Gene3D" id="3.40.190.10">
    <property type="entry name" value="Periplasmic binding protein-like II"/>
    <property type="match status" value="1"/>
</dbReference>
<name>A0ABS9QJN3_9HYPH</name>
<dbReference type="PANTHER" id="PTHR30290">
    <property type="entry name" value="PERIPLASMIC BINDING COMPONENT OF ABC TRANSPORTER"/>
    <property type="match status" value="1"/>
</dbReference>
<evidence type="ECO:0000256" key="3">
    <source>
        <dbReference type="ARBA" id="ARBA00022729"/>
    </source>
</evidence>
<keyword evidence="3 4" id="KW-0732">Signal</keyword>
<organism evidence="6 7">
    <name type="scientific">Mesorhizobium retamae</name>
    <dbReference type="NCBI Taxonomy" id="2912854"/>
    <lineage>
        <taxon>Bacteria</taxon>
        <taxon>Pseudomonadati</taxon>
        <taxon>Pseudomonadota</taxon>
        <taxon>Alphaproteobacteria</taxon>
        <taxon>Hyphomicrobiales</taxon>
        <taxon>Phyllobacteriaceae</taxon>
        <taxon>Mesorhizobium</taxon>
    </lineage>
</organism>